<name>A0A378SLQ3_9MYCO</name>
<gene>
    <name evidence="2" type="ORF">NCTC10742_02870</name>
</gene>
<dbReference type="AlphaFoldDB" id="A0A378SLQ3"/>
<dbReference type="InterPro" id="IPR004919">
    <property type="entry name" value="GmrSD_N"/>
</dbReference>
<protein>
    <submittedName>
        <fullName evidence="2">Uncharacterized conserved protein</fullName>
    </submittedName>
</protein>
<evidence type="ECO:0000313" key="2">
    <source>
        <dbReference type="EMBL" id="STZ43640.1"/>
    </source>
</evidence>
<dbReference type="EMBL" id="UGQM01000001">
    <property type="protein sequence ID" value="STZ43640.1"/>
    <property type="molecule type" value="Genomic_DNA"/>
</dbReference>
<proteinExistence type="predicted"/>
<dbReference type="PANTHER" id="PTHR37292">
    <property type="entry name" value="VNG6097C"/>
    <property type="match status" value="1"/>
</dbReference>
<feature type="domain" description="GmrSD restriction endonucleases N-terminal" evidence="1">
    <location>
        <begin position="18"/>
        <end position="213"/>
    </location>
</feature>
<organism evidence="2 3">
    <name type="scientific">Mycolicibacterium gilvum</name>
    <dbReference type="NCBI Taxonomy" id="1804"/>
    <lineage>
        <taxon>Bacteria</taxon>
        <taxon>Bacillati</taxon>
        <taxon>Actinomycetota</taxon>
        <taxon>Actinomycetes</taxon>
        <taxon>Mycobacteriales</taxon>
        <taxon>Mycobacteriaceae</taxon>
        <taxon>Mycolicibacterium</taxon>
    </lineage>
</organism>
<dbReference type="Proteomes" id="UP000254291">
    <property type="component" value="Unassembled WGS sequence"/>
</dbReference>
<dbReference type="PANTHER" id="PTHR37292:SF2">
    <property type="entry name" value="DUF262 DOMAIN-CONTAINING PROTEIN"/>
    <property type="match status" value="1"/>
</dbReference>
<dbReference type="Pfam" id="PF03235">
    <property type="entry name" value="GmrSD_N"/>
    <property type="match status" value="1"/>
</dbReference>
<sequence length="562" mass="61628">MSDQTTRSRNDQLKIQELVQLVGEGRIRVPEFQRSFRWAADDVLALFDSILRGYPFGSLLLWKRPAPAAHLKVGALAIDAPAVADALWVVDGQQRITSLVNAVDPVAGDQDERFRIAYSLNERKFVSPRDLKGSLGIPLADLFDLSRAFAWLQKNPDAAEYAAEIQRVTGLLRDVEVSASVIQQADESVLRVVFDRINSAGKRLRGSEIFDAIHGSTESADGQPLTVGAIADRLDQATDFGRLDEQIVYQAILVRRHPDVTRDAHMEFSAERAAVSPFGHESKSDAYERTEAALERVIRFLQDRAGIPHFTFVPFRFHLLVLTRFFGLFESPTARNLELLSRWFWRSTAAAPRLGYTGSTGDIRTLAGLVAAGDESGSVQRLLAATNPSEPVPTPALNKFRTNHSSGKVILAALWARGPIDPATGETLTIGDLAPYLSGESSPSAVALEIFPRRSLDSEASSAANRVIATVDRDVFVGSLDTPHKLESLLLDDQMLDAINNGDHVSFISRRTEILAGYLRSFLDDRTGAGFEITPPLSEFDFDDDVSDGLIDDVVMVDGDSG</sequence>
<evidence type="ECO:0000313" key="3">
    <source>
        <dbReference type="Proteomes" id="UP000254291"/>
    </source>
</evidence>
<accession>A0A378SLQ3</accession>
<evidence type="ECO:0000259" key="1">
    <source>
        <dbReference type="Pfam" id="PF03235"/>
    </source>
</evidence>
<reference evidence="2 3" key="1">
    <citation type="submission" date="2018-06" db="EMBL/GenBank/DDBJ databases">
        <authorList>
            <consortium name="Pathogen Informatics"/>
            <person name="Doyle S."/>
        </authorList>
    </citation>
    <scope>NUCLEOTIDE SEQUENCE [LARGE SCALE GENOMIC DNA]</scope>
    <source>
        <strain evidence="2 3">NCTC10742</strain>
    </source>
</reference>
<dbReference type="RefSeq" id="WP_073696415.1">
    <property type="nucleotide sequence ID" value="NZ_JACKST010000149.1"/>
</dbReference>